<dbReference type="Proteomes" id="UP000821845">
    <property type="component" value="Chromosome 1"/>
</dbReference>
<dbReference type="EMBL" id="CM023481">
    <property type="protein sequence ID" value="KAH6944045.1"/>
    <property type="molecule type" value="Genomic_DNA"/>
</dbReference>
<accession>A0ACB7TAK8</accession>
<reference evidence="1" key="1">
    <citation type="submission" date="2020-05" db="EMBL/GenBank/DDBJ databases">
        <title>Large-scale comparative analyses of tick genomes elucidate their genetic diversity and vector capacities.</title>
        <authorList>
            <person name="Jia N."/>
            <person name="Wang J."/>
            <person name="Shi W."/>
            <person name="Du L."/>
            <person name="Sun Y."/>
            <person name="Zhan W."/>
            <person name="Jiang J."/>
            <person name="Wang Q."/>
            <person name="Zhang B."/>
            <person name="Ji P."/>
            <person name="Sakyi L.B."/>
            <person name="Cui X."/>
            <person name="Yuan T."/>
            <person name="Jiang B."/>
            <person name="Yang W."/>
            <person name="Lam T.T.-Y."/>
            <person name="Chang Q."/>
            <person name="Ding S."/>
            <person name="Wang X."/>
            <person name="Zhu J."/>
            <person name="Ruan X."/>
            <person name="Zhao L."/>
            <person name="Wei J."/>
            <person name="Que T."/>
            <person name="Du C."/>
            <person name="Cheng J."/>
            <person name="Dai P."/>
            <person name="Han X."/>
            <person name="Huang E."/>
            <person name="Gao Y."/>
            <person name="Liu J."/>
            <person name="Shao H."/>
            <person name="Ye R."/>
            <person name="Li L."/>
            <person name="Wei W."/>
            <person name="Wang X."/>
            <person name="Wang C."/>
            <person name="Yang T."/>
            <person name="Huo Q."/>
            <person name="Li W."/>
            <person name="Guo W."/>
            <person name="Chen H."/>
            <person name="Zhou L."/>
            <person name="Ni X."/>
            <person name="Tian J."/>
            <person name="Zhou Y."/>
            <person name="Sheng Y."/>
            <person name="Liu T."/>
            <person name="Pan Y."/>
            <person name="Xia L."/>
            <person name="Li J."/>
            <person name="Zhao F."/>
            <person name="Cao W."/>
        </authorList>
    </citation>
    <scope>NUCLEOTIDE SEQUENCE</scope>
    <source>
        <strain evidence="1">Hyas-2018</strain>
    </source>
</reference>
<proteinExistence type="predicted"/>
<name>A0ACB7TAK8_HYAAI</name>
<evidence type="ECO:0000313" key="1">
    <source>
        <dbReference type="EMBL" id="KAH6944045.1"/>
    </source>
</evidence>
<evidence type="ECO:0000313" key="2">
    <source>
        <dbReference type="Proteomes" id="UP000821845"/>
    </source>
</evidence>
<organism evidence="1 2">
    <name type="scientific">Hyalomma asiaticum</name>
    <name type="common">Tick</name>
    <dbReference type="NCBI Taxonomy" id="266040"/>
    <lineage>
        <taxon>Eukaryota</taxon>
        <taxon>Metazoa</taxon>
        <taxon>Ecdysozoa</taxon>
        <taxon>Arthropoda</taxon>
        <taxon>Chelicerata</taxon>
        <taxon>Arachnida</taxon>
        <taxon>Acari</taxon>
        <taxon>Parasitiformes</taxon>
        <taxon>Ixodida</taxon>
        <taxon>Ixodoidea</taxon>
        <taxon>Ixodidae</taxon>
        <taxon>Hyalomminae</taxon>
        <taxon>Hyalomma</taxon>
    </lineage>
</organism>
<comment type="caution">
    <text evidence="1">The sequence shown here is derived from an EMBL/GenBank/DDBJ whole genome shotgun (WGS) entry which is preliminary data.</text>
</comment>
<protein>
    <submittedName>
        <fullName evidence="1">Uncharacterized protein</fullName>
    </submittedName>
</protein>
<keyword evidence="2" id="KW-1185">Reference proteome</keyword>
<gene>
    <name evidence="1" type="ORF">HPB50_001418</name>
</gene>
<sequence>MLREKEVKVKGPRCLIIDPGNQAIRLKVHWLLHNLLDEDVCEALEPYGVKEITRERWRVHGLQDKSSSTRLVTLVLRKGLTVDDVRHLLRVVGEEALVVAPGRAALCLRCRNTGHMRRECRVPRCALCRCYGHDESKCGRTYASVTDPVEKEEVAERLMDEAEVEEMCPSDAQKVKVQETTPGLKPLEELDSREGDRQEKAKAATRKRHRAPVIKTAKGHSMKKWT</sequence>